<dbReference type="Proteomes" id="UP000198226">
    <property type="component" value="Chromosome I"/>
</dbReference>
<protein>
    <submittedName>
        <fullName evidence="1">Uncharacterized protein</fullName>
    </submittedName>
</protein>
<dbReference type="EMBL" id="LT607752">
    <property type="protein sequence ID" value="SCG60892.1"/>
    <property type="molecule type" value="Genomic_DNA"/>
</dbReference>
<keyword evidence="2" id="KW-1185">Reference proteome</keyword>
<organism evidence="1 2">
    <name type="scientific">Micromonospora rifamycinica</name>
    <dbReference type="NCBI Taxonomy" id="291594"/>
    <lineage>
        <taxon>Bacteria</taxon>
        <taxon>Bacillati</taxon>
        <taxon>Actinomycetota</taxon>
        <taxon>Actinomycetes</taxon>
        <taxon>Micromonosporales</taxon>
        <taxon>Micromonosporaceae</taxon>
        <taxon>Micromonospora</taxon>
    </lineage>
</organism>
<dbReference type="AlphaFoldDB" id="A0A109IKQ0"/>
<gene>
    <name evidence="1" type="ORF">GA0070623_2808</name>
</gene>
<accession>A0A109IKQ0</accession>
<proteinExistence type="predicted"/>
<dbReference type="RefSeq" id="WP_067307565.1">
    <property type="nucleotide sequence ID" value="NZ_LRMV01000054.1"/>
</dbReference>
<name>A0A109IKQ0_9ACTN</name>
<sequence length="106" mass="11069">MSAAELDRAVALLVRQVGHWQQPRWAAVAEGGDVSRADLVHRLVQDVADLAADAEGEPRRDVPRLAHPMALPDQLRVVTADLVAAGPPQAVLAGAAALVTATRGAL</sequence>
<evidence type="ECO:0000313" key="2">
    <source>
        <dbReference type="Proteomes" id="UP000198226"/>
    </source>
</evidence>
<reference evidence="2" key="1">
    <citation type="submission" date="2016-06" db="EMBL/GenBank/DDBJ databases">
        <authorList>
            <person name="Varghese N."/>
            <person name="Submissions Spin"/>
        </authorList>
    </citation>
    <scope>NUCLEOTIDE SEQUENCE [LARGE SCALE GENOMIC DNA]</scope>
    <source>
        <strain evidence="2">DSM 44983</strain>
    </source>
</reference>
<evidence type="ECO:0000313" key="1">
    <source>
        <dbReference type="EMBL" id="SCG60892.1"/>
    </source>
</evidence>
<dbReference type="OrthoDB" id="3402197at2"/>